<dbReference type="NCBIfam" id="TIGR03609">
    <property type="entry name" value="S_layer_CsaB"/>
    <property type="match status" value="1"/>
</dbReference>
<gene>
    <name evidence="2" type="ORF">J2S08_002986</name>
</gene>
<dbReference type="RefSeq" id="WP_307230818.1">
    <property type="nucleotide sequence ID" value="NZ_JAUSTT010000018.1"/>
</dbReference>
<keyword evidence="2" id="KW-0808">Transferase</keyword>
<dbReference type="InterPro" id="IPR007345">
    <property type="entry name" value="Polysacch_pyruvyl_Trfase"/>
</dbReference>
<protein>
    <submittedName>
        <fullName evidence="2">Polysaccharide pyruvyl transferase CsaB</fullName>
    </submittedName>
</protein>
<evidence type="ECO:0000313" key="3">
    <source>
        <dbReference type="Proteomes" id="UP001223586"/>
    </source>
</evidence>
<proteinExistence type="predicted"/>
<sequence>MKVVISGYYGFDNIGDEAILYAIIHALRQQQADVDITVLSNNPSVTETTYDVKAVNRWKLKEVMKAIKHADGFISGGGSLLQDETGFKSIPYYTGIIKLAQWLGKPVFVYAQGMGPIHRGFNKWITKQTLQKAGQITVRDRASKQLLESIGVRKQIEVVPDPVIGLHAEEFHSSWFEAASLSHPVIAVSVRDWPTNVDYKNKIADGLDQCVQQGMEIVFVPMHGEHDDRTSKELAKMMKEKSKIAPYDASIEEKIAIIGKSDVLFAMRLHALIFAAITYTPFIALSYDPKIDAFAEQCSQCLIGHVKEDTWGSADVLKEITRLLANEEAEQQRLRDIVAPLQAAANKTALQAINTFRGSKN</sequence>
<accession>A0ABT9WW52</accession>
<dbReference type="EMBL" id="JAUSTT010000018">
    <property type="protein sequence ID" value="MDQ0177107.1"/>
    <property type="molecule type" value="Genomic_DNA"/>
</dbReference>
<reference evidence="2 3" key="1">
    <citation type="submission" date="2023-07" db="EMBL/GenBank/DDBJ databases">
        <title>Genomic Encyclopedia of Type Strains, Phase IV (KMG-IV): sequencing the most valuable type-strain genomes for metagenomic binning, comparative biology and taxonomic classification.</title>
        <authorList>
            <person name="Goeker M."/>
        </authorList>
    </citation>
    <scope>NUCLEOTIDE SEQUENCE [LARGE SCALE GENOMIC DNA]</scope>
    <source>
        <strain evidence="2 3">DSM 23837</strain>
    </source>
</reference>
<comment type="caution">
    <text evidence="2">The sequence shown here is derived from an EMBL/GenBank/DDBJ whole genome shotgun (WGS) entry which is preliminary data.</text>
</comment>
<dbReference type="Pfam" id="PF04230">
    <property type="entry name" value="PS_pyruv_trans"/>
    <property type="match status" value="1"/>
</dbReference>
<dbReference type="PANTHER" id="PTHR36836:SF1">
    <property type="entry name" value="COLANIC ACID BIOSYNTHESIS PROTEIN WCAK"/>
    <property type="match status" value="1"/>
</dbReference>
<organism evidence="2 3">
    <name type="scientific">Bacillus chungangensis</name>
    <dbReference type="NCBI Taxonomy" id="587633"/>
    <lineage>
        <taxon>Bacteria</taxon>
        <taxon>Bacillati</taxon>
        <taxon>Bacillota</taxon>
        <taxon>Bacilli</taxon>
        <taxon>Bacillales</taxon>
        <taxon>Bacillaceae</taxon>
        <taxon>Bacillus</taxon>
    </lineage>
</organism>
<evidence type="ECO:0000313" key="2">
    <source>
        <dbReference type="EMBL" id="MDQ0177107.1"/>
    </source>
</evidence>
<dbReference type="GO" id="GO:0016740">
    <property type="term" value="F:transferase activity"/>
    <property type="evidence" value="ECO:0007669"/>
    <property type="project" value="UniProtKB-KW"/>
</dbReference>
<name>A0ABT9WW52_9BACI</name>
<feature type="domain" description="Polysaccharide pyruvyl transferase" evidence="1">
    <location>
        <begin position="13"/>
        <end position="289"/>
    </location>
</feature>
<dbReference type="Proteomes" id="UP001223586">
    <property type="component" value="Unassembled WGS sequence"/>
</dbReference>
<dbReference type="PANTHER" id="PTHR36836">
    <property type="entry name" value="COLANIC ACID BIOSYNTHESIS PROTEIN WCAK"/>
    <property type="match status" value="1"/>
</dbReference>
<dbReference type="InterPro" id="IPR019896">
    <property type="entry name" value="Polysacch_pyruvyl_Trfase_CsaB"/>
</dbReference>
<evidence type="ECO:0000259" key="1">
    <source>
        <dbReference type="Pfam" id="PF04230"/>
    </source>
</evidence>
<dbReference type="SUPFAM" id="SSF53756">
    <property type="entry name" value="UDP-Glycosyltransferase/glycogen phosphorylase"/>
    <property type="match status" value="1"/>
</dbReference>
<keyword evidence="3" id="KW-1185">Reference proteome</keyword>